<dbReference type="Proteomes" id="UP000070134">
    <property type="component" value="Chromosome"/>
</dbReference>
<evidence type="ECO:0000313" key="4">
    <source>
        <dbReference type="Proteomes" id="UP000070134"/>
    </source>
</evidence>
<reference evidence="3 4" key="1">
    <citation type="submission" date="2016-02" db="EMBL/GenBank/DDBJ databases">
        <title>Complete genome of Sinomonas atrocyanea KCTC 3377.</title>
        <authorList>
            <person name="Kim K.M."/>
        </authorList>
    </citation>
    <scope>NUCLEOTIDE SEQUENCE [LARGE SCALE GENOMIC DNA]</scope>
    <source>
        <strain evidence="3 4">KCTC 3377</strain>
    </source>
</reference>
<evidence type="ECO:0000256" key="1">
    <source>
        <dbReference type="SAM" id="MobiDB-lite"/>
    </source>
</evidence>
<dbReference type="SMART" id="SM00858">
    <property type="entry name" value="SAF"/>
    <property type="match status" value="1"/>
</dbReference>
<dbReference type="STRING" id="37927.SA2016_2964"/>
<dbReference type="AlphaFoldDB" id="A0A127A2G4"/>
<feature type="compositionally biased region" description="Low complexity" evidence="1">
    <location>
        <begin position="182"/>
        <end position="191"/>
    </location>
</feature>
<dbReference type="InterPro" id="IPR013974">
    <property type="entry name" value="SAF"/>
</dbReference>
<dbReference type="PATRIC" id="fig|37927.3.peg.3045"/>
<keyword evidence="4" id="KW-1185">Reference proteome</keyword>
<dbReference type="CDD" id="cd11614">
    <property type="entry name" value="SAF_CpaB_FlgA_like"/>
    <property type="match status" value="1"/>
</dbReference>
<dbReference type="KEGG" id="satk:SA2016_2964"/>
<dbReference type="InterPro" id="IPR031571">
    <property type="entry name" value="RcpC_dom"/>
</dbReference>
<evidence type="ECO:0000313" key="3">
    <source>
        <dbReference type="EMBL" id="AMM33629.1"/>
    </source>
</evidence>
<accession>A0A127A2G4</accession>
<dbReference type="EMBL" id="CP014518">
    <property type="protein sequence ID" value="AMM33629.1"/>
    <property type="molecule type" value="Genomic_DNA"/>
</dbReference>
<feature type="region of interest" description="Disordered" evidence="1">
    <location>
        <begin position="182"/>
        <end position="205"/>
    </location>
</feature>
<evidence type="ECO:0000259" key="2">
    <source>
        <dbReference type="SMART" id="SM00858"/>
    </source>
</evidence>
<sequence>MRTRLLGGVAALIVAIIGTVLLLTYVNGADRRALADVQTQDVYVVQKSIPAGATADAVTAAVALKPLPKATIPADTVTDLNALKGKVTSVALEPGEQLLSSRLVDPALLGTPGRAQVPSGMQELTVRLPIERVIGGALAPGDTVGVLLSLPKEDNAPAQTELAYHKVLVTAVQLSSGANASEAAAGSQQSGGSSGGGLNSSTKSSSQPAGDYLITLARPAADAERIVYATEFGKVYLTKEPAAAQENTSGVVDRTKVFR</sequence>
<proteinExistence type="predicted"/>
<feature type="domain" description="SAF" evidence="2">
    <location>
        <begin position="40"/>
        <end position="104"/>
    </location>
</feature>
<gene>
    <name evidence="3" type="ORF">SA2016_2964</name>
</gene>
<dbReference type="Pfam" id="PF16976">
    <property type="entry name" value="RcpC"/>
    <property type="match status" value="1"/>
</dbReference>
<dbReference type="OrthoDB" id="5182178at2"/>
<name>A0A127A2G4_9MICC</name>
<organism evidence="3 4">
    <name type="scientific">Sinomonas atrocyanea</name>
    <dbReference type="NCBI Taxonomy" id="37927"/>
    <lineage>
        <taxon>Bacteria</taxon>
        <taxon>Bacillati</taxon>
        <taxon>Actinomycetota</taxon>
        <taxon>Actinomycetes</taxon>
        <taxon>Micrococcales</taxon>
        <taxon>Micrococcaceae</taxon>
        <taxon>Sinomonas</taxon>
    </lineage>
</organism>
<protein>
    <recommendedName>
        <fullName evidence="2">SAF domain-containing protein</fullName>
    </recommendedName>
</protein>